<dbReference type="Gene3D" id="3.40.50.970">
    <property type="match status" value="1"/>
</dbReference>
<keyword evidence="2" id="KW-0560">Oxidoreductase</keyword>
<keyword evidence="3" id="KW-0786">Thiamine pyrophosphate</keyword>
<dbReference type="SUPFAM" id="SSF52922">
    <property type="entry name" value="TK C-terminal domain-like"/>
    <property type="match status" value="1"/>
</dbReference>
<gene>
    <name evidence="5" type="ORF">DP119_01425</name>
</gene>
<dbReference type="Gene3D" id="3.40.50.920">
    <property type="match status" value="1"/>
</dbReference>
<evidence type="ECO:0000256" key="3">
    <source>
        <dbReference type="ARBA" id="ARBA00023052"/>
    </source>
</evidence>
<dbReference type="Pfam" id="PF02780">
    <property type="entry name" value="Transketolase_C"/>
    <property type="match status" value="1"/>
</dbReference>
<proteinExistence type="predicted"/>
<comment type="caution">
    <text evidence="5">The sequence shown here is derived from an EMBL/GenBank/DDBJ whole genome shotgun (WGS) entry which is preliminary data.</text>
</comment>
<keyword evidence="6" id="KW-1185">Reference proteome</keyword>
<evidence type="ECO:0000256" key="2">
    <source>
        <dbReference type="ARBA" id="ARBA00023002"/>
    </source>
</evidence>
<accession>A0A365K9A2</accession>
<name>A0A365K9A2_9BACL</name>
<evidence type="ECO:0000313" key="6">
    <source>
        <dbReference type="Proteomes" id="UP000251869"/>
    </source>
</evidence>
<evidence type="ECO:0000259" key="4">
    <source>
        <dbReference type="SMART" id="SM00861"/>
    </source>
</evidence>
<feature type="domain" description="Transketolase-like pyrimidine-binding" evidence="4">
    <location>
        <begin position="4"/>
        <end position="180"/>
    </location>
</feature>
<sequence length="326" mass="35529">MRKITMRTALMEALNEEMERDETTVLFGEDVGKFGGINAVTKGLYEKFGGTRVFDTPIAEPTIVAAAVGMAITGNARPIPELQFGDFVGIAFDEVFNKMGKWRFMHGGQMEMPVTLRLPIGIAGGAGPEHSQSPQALFMHGPGLQIVIPSTPYDAKGLLKTAIRDNNAVLFFEHKVLYDMKGEVPEDEYLIPFGKADIKKEGDDVTIIATALQVHTALDAAEELSAKGVEVEVIDPRTLAPLDMETILQSVKKTGRVLIVHEEPKTGGSGAEIAAQIQEQALFDLSAPIKRLGSPDVPIAQSIYLEPFYTPSKEQIVQAVDELMEY</sequence>
<evidence type="ECO:0000256" key="1">
    <source>
        <dbReference type="ARBA" id="ARBA00001964"/>
    </source>
</evidence>
<organism evidence="5 6">
    <name type="scientific">Planococcus maitriensis</name>
    <dbReference type="NCBI Taxonomy" id="221799"/>
    <lineage>
        <taxon>Bacteria</taxon>
        <taxon>Bacillati</taxon>
        <taxon>Bacillota</taxon>
        <taxon>Bacilli</taxon>
        <taxon>Bacillales</taxon>
        <taxon>Caryophanaceae</taxon>
        <taxon>Planococcus</taxon>
    </lineage>
</organism>
<dbReference type="Proteomes" id="UP000251869">
    <property type="component" value="Unassembled WGS sequence"/>
</dbReference>
<dbReference type="FunFam" id="3.40.50.920:FF:000001">
    <property type="entry name" value="Pyruvate dehydrogenase E1 beta subunit"/>
    <property type="match status" value="1"/>
</dbReference>
<dbReference type="PANTHER" id="PTHR43257:SF2">
    <property type="entry name" value="PYRUVATE DEHYDROGENASE E1 COMPONENT SUBUNIT BETA"/>
    <property type="match status" value="1"/>
</dbReference>
<dbReference type="Pfam" id="PF02779">
    <property type="entry name" value="Transket_pyr"/>
    <property type="match status" value="1"/>
</dbReference>
<reference evidence="5 6" key="1">
    <citation type="submission" date="2018-06" db="EMBL/GenBank/DDBJ databases">
        <title>The draft genome sequences of strains SCU63 and S1.</title>
        <authorList>
            <person name="Gan L."/>
        </authorList>
    </citation>
    <scope>NUCLEOTIDE SEQUENCE [LARGE SCALE GENOMIC DNA]</scope>
    <source>
        <strain evidence="5 6">S1</strain>
    </source>
</reference>
<dbReference type="AlphaFoldDB" id="A0A365K9A2"/>
<dbReference type="RefSeq" id="WP_112230187.1">
    <property type="nucleotide sequence ID" value="NZ_QLZQ01000001.1"/>
</dbReference>
<dbReference type="InterPro" id="IPR033248">
    <property type="entry name" value="Transketolase_C"/>
</dbReference>
<dbReference type="NCBIfam" id="NF006667">
    <property type="entry name" value="PRK09212.1"/>
    <property type="match status" value="1"/>
</dbReference>
<dbReference type="FunFam" id="3.40.50.970:FF:000001">
    <property type="entry name" value="Pyruvate dehydrogenase E1 beta subunit"/>
    <property type="match status" value="1"/>
</dbReference>
<dbReference type="SMART" id="SM00861">
    <property type="entry name" value="Transket_pyr"/>
    <property type="match status" value="1"/>
</dbReference>
<dbReference type="CDD" id="cd07036">
    <property type="entry name" value="TPP_PYR_E1-PDHc-beta_like"/>
    <property type="match status" value="1"/>
</dbReference>
<dbReference type="InterPro" id="IPR009014">
    <property type="entry name" value="Transketo_C/PFOR_II"/>
</dbReference>
<comment type="cofactor">
    <cofactor evidence="1">
        <name>thiamine diphosphate</name>
        <dbReference type="ChEBI" id="CHEBI:58937"/>
    </cofactor>
</comment>
<dbReference type="PANTHER" id="PTHR43257">
    <property type="entry name" value="PYRUVATE DEHYDROGENASE E1 COMPONENT BETA SUBUNIT"/>
    <property type="match status" value="1"/>
</dbReference>
<dbReference type="EMBL" id="QLZQ01000001">
    <property type="protein sequence ID" value="RAZ69348.1"/>
    <property type="molecule type" value="Genomic_DNA"/>
</dbReference>
<protein>
    <submittedName>
        <fullName evidence="5">Alpha-ketoacid dehydrogenase subunit beta</fullName>
    </submittedName>
</protein>
<evidence type="ECO:0000313" key="5">
    <source>
        <dbReference type="EMBL" id="RAZ69348.1"/>
    </source>
</evidence>
<dbReference type="GO" id="GO:0016491">
    <property type="term" value="F:oxidoreductase activity"/>
    <property type="evidence" value="ECO:0007669"/>
    <property type="project" value="UniProtKB-KW"/>
</dbReference>
<dbReference type="InterPro" id="IPR005475">
    <property type="entry name" value="Transketolase-like_Pyr-bd"/>
</dbReference>
<dbReference type="InterPro" id="IPR029061">
    <property type="entry name" value="THDP-binding"/>
</dbReference>
<dbReference type="SUPFAM" id="SSF52518">
    <property type="entry name" value="Thiamin diphosphate-binding fold (THDP-binding)"/>
    <property type="match status" value="1"/>
</dbReference>